<dbReference type="HOGENOM" id="CLU_042553_0_0_1"/>
<dbReference type="STRING" id="857340.A0A086TI23"/>
<dbReference type="CDD" id="cd00067">
    <property type="entry name" value="GAL4"/>
    <property type="match status" value="1"/>
</dbReference>
<protein>
    <submittedName>
        <fullName evidence="3">Sterol regulatory element-binding protein-like protein</fullName>
    </submittedName>
</protein>
<feature type="domain" description="Zn(2)-C6 fungal-type" evidence="2">
    <location>
        <begin position="18"/>
        <end position="48"/>
    </location>
</feature>
<evidence type="ECO:0000256" key="1">
    <source>
        <dbReference type="ARBA" id="ARBA00023242"/>
    </source>
</evidence>
<organism evidence="3 4">
    <name type="scientific">Hapsidospora chrysogenum (strain ATCC 11550 / CBS 779.69 / DSM 880 / IAM 14645 / JCM 23072 / IMI 49137)</name>
    <name type="common">Acremonium chrysogenum</name>
    <dbReference type="NCBI Taxonomy" id="857340"/>
    <lineage>
        <taxon>Eukaryota</taxon>
        <taxon>Fungi</taxon>
        <taxon>Dikarya</taxon>
        <taxon>Ascomycota</taxon>
        <taxon>Pezizomycotina</taxon>
        <taxon>Sordariomycetes</taxon>
        <taxon>Hypocreomycetidae</taxon>
        <taxon>Hypocreales</taxon>
        <taxon>Bionectriaceae</taxon>
        <taxon>Hapsidospora</taxon>
    </lineage>
</organism>
<reference evidence="4" key="1">
    <citation type="journal article" date="2014" name="Genome Announc.">
        <title>Genome sequence and annotation of Acremonium chrysogenum, producer of the beta-lactam antibiotic cephalosporin C.</title>
        <authorList>
            <person name="Terfehr D."/>
            <person name="Dahlmann T.A."/>
            <person name="Specht T."/>
            <person name="Zadra I."/>
            <person name="Kuernsteiner H."/>
            <person name="Kueck U."/>
        </authorList>
    </citation>
    <scope>NUCLEOTIDE SEQUENCE [LARGE SCALE GENOMIC DNA]</scope>
    <source>
        <strain evidence="4">ATCC 11550 / CBS 779.69 / DSM 880 / IAM 14645 / JCM 23072 / IMI 49137</strain>
    </source>
</reference>
<dbReference type="GO" id="GO:0008270">
    <property type="term" value="F:zinc ion binding"/>
    <property type="evidence" value="ECO:0007669"/>
    <property type="project" value="InterPro"/>
</dbReference>
<gene>
    <name evidence="3" type="ORF">ACRE_000980</name>
</gene>
<accession>A0A086TI23</accession>
<dbReference type="PROSITE" id="PS00463">
    <property type="entry name" value="ZN2_CY6_FUNGAL_1"/>
    <property type="match status" value="1"/>
</dbReference>
<name>A0A086TI23_HAPC1</name>
<dbReference type="Proteomes" id="UP000029964">
    <property type="component" value="Unassembled WGS sequence"/>
</dbReference>
<dbReference type="PANTHER" id="PTHR37534:SF46">
    <property type="entry name" value="ZN(II)2CYS6 TRANSCRIPTION FACTOR (EUROFUNG)"/>
    <property type="match status" value="1"/>
</dbReference>
<dbReference type="Gene3D" id="4.10.240.10">
    <property type="entry name" value="Zn(2)-C6 fungal-type DNA-binding domain"/>
    <property type="match status" value="1"/>
</dbReference>
<dbReference type="InterPro" id="IPR036864">
    <property type="entry name" value="Zn2-C6_fun-type_DNA-bd_sf"/>
</dbReference>
<keyword evidence="4" id="KW-1185">Reference proteome</keyword>
<dbReference type="Pfam" id="PF00172">
    <property type="entry name" value="Zn_clus"/>
    <property type="match status" value="1"/>
</dbReference>
<dbReference type="OrthoDB" id="4937900at2759"/>
<dbReference type="EMBL" id="JPKY01000001">
    <property type="protein sequence ID" value="KFH49005.1"/>
    <property type="molecule type" value="Genomic_DNA"/>
</dbReference>
<sequence length="483" mass="54502">MAPPKERKRKFHRRSKTGCQICKKRHVRCDERKPLCTSCLQSGNECIYPVTGEEVPLDGSSDDGSTKDLVRQSPAMAGAPGLKTPLSDFVGGSYEILPESSKRLLRHFSQYAVWGERPVSRELESSVIHRAFENPGYMHMCLMLSACQWAWVHGSMDEVRVPFLYHKSATYQFAREQLLRPETAQSGDTMLAISALALAEGAIGDLDTSSKHLKGFRLAMQSQRPKASLPQKMFKIAGEGLRASKSAKLVNVPDYQPTFMALLFASIWDLSVLPPTEAPRYGWWEESDTQAARLWQNHTKDLNLDYEISRGFDPNTYQPRILNGDPRSSRTCFIATFFYLFAEVGNGQMDTVLVDWLLEQLIEDVNANEASIQSNTWAGPIWLWCAMFGAAIASSGRASSHVEQKQLDRWISLYGEKIKIVSRALGLLSWEAARFMLTRFLRNMDDEVDEGLKEIWTRAMARDEILEPMPTHRATASGHIIDD</sequence>
<dbReference type="SMART" id="SM00066">
    <property type="entry name" value="GAL4"/>
    <property type="match status" value="1"/>
</dbReference>
<evidence type="ECO:0000313" key="3">
    <source>
        <dbReference type="EMBL" id="KFH49005.1"/>
    </source>
</evidence>
<dbReference type="SUPFAM" id="SSF57701">
    <property type="entry name" value="Zn2/Cys6 DNA-binding domain"/>
    <property type="match status" value="1"/>
</dbReference>
<proteinExistence type="predicted"/>
<dbReference type="GO" id="GO:0000981">
    <property type="term" value="F:DNA-binding transcription factor activity, RNA polymerase II-specific"/>
    <property type="evidence" value="ECO:0007669"/>
    <property type="project" value="InterPro"/>
</dbReference>
<evidence type="ECO:0000313" key="4">
    <source>
        <dbReference type="Proteomes" id="UP000029964"/>
    </source>
</evidence>
<keyword evidence="1" id="KW-0539">Nucleus</keyword>
<dbReference type="AlphaFoldDB" id="A0A086TI23"/>
<dbReference type="InterPro" id="IPR001138">
    <property type="entry name" value="Zn2Cys6_DnaBD"/>
</dbReference>
<evidence type="ECO:0000259" key="2">
    <source>
        <dbReference type="PROSITE" id="PS50048"/>
    </source>
</evidence>
<dbReference type="PROSITE" id="PS50048">
    <property type="entry name" value="ZN2_CY6_FUNGAL_2"/>
    <property type="match status" value="1"/>
</dbReference>
<comment type="caution">
    <text evidence="3">The sequence shown here is derived from an EMBL/GenBank/DDBJ whole genome shotgun (WGS) entry which is preliminary data.</text>
</comment>
<dbReference type="PANTHER" id="PTHR37534">
    <property type="entry name" value="TRANSCRIPTIONAL ACTIVATOR PROTEIN UGA3"/>
    <property type="match status" value="1"/>
</dbReference>